<evidence type="ECO:0000313" key="5">
    <source>
        <dbReference type="Proteomes" id="UP000478463"/>
    </source>
</evidence>
<dbReference type="Proteomes" id="UP000478463">
    <property type="component" value="Chromosome"/>
</dbReference>
<reference evidence="4 5" key="1">
    <citation type="submission" date="2020-10" db="EMBL/GenBank/DDBJ databases">
        <title>Eggerthella sp. nov., isolated from human feces.</title>
        <authorList>
            <person name="Yajun G."/>
        </authorList>
    </citation>
    <scope>NUCLEOTIDE SEQUENCE [LARGE SCALE GENOMIC DNA]</scope>
    <source>
        <strain evidence="4 5">HF-1101</strain>
    </source>
</reference>
<dbReference type="GO" id="GO:1902201">
    <property type="term" value="P:negative regulation of bacterial-type flagellum-dependent cell motility"/>
    <property type="evidence" value="ECO:0007669"/>
    <property type="project" value="TreeGrafter"/>
</dbReference>
<dbReference type="NCBIfam" id="TIGR00254">
    <property type="entry name" value="GGDEF"/>
    <property type="match status" value="1"/>
</dbReference>
<dbReference type="GO" id="GO:0005886">
    <property type="term" value="C:plasma membrane"/>
    <property type="evidence" value="ECO:0007669"/>
    <property type="project" value="TreeGrafter"/>
</dbReference>
<dbReference type="GO" id="GO:0043709">
    <property type="term" value="P:cell adhesion involved in single-species biofilm formation"/>
    <property type="evidence" value="ECO:0007669"/>
    <property type="project" value="TreeGrafter"/>
</dbReference>
<name>A0A7M2A0K2_9ACTN</name>
<dbReference type="InterPro" id="IPR000160">
    <property type="entry name" value="GGDEF_dom"/>
</dbReference>
<dbReference type="InterPro" id="IPR050469">
    <property type="entry name" value="Diguanylate_Cyclase"/>
</dbReference>
<dbReference type="KEGG" id="egd:GS424_005765"/>
<evidence type="ECO:0000313" key="4">
    <source>
        <dbReference type="EMBL" id="QOS69353.1"/>
    </source>
</evidence>
<dbReference type="EMBL" id="CP063310">
    <property type="protein sequence ID" value="QOS69353.1"/>
    <property type="molecule type" value="Genomic_DNA"/>
</dbReference>
<dbReference type="SUPFAM" id="SSF55073">
    <property type="entry name" value="Nucleotide cyclase"/>
    <property type="match status" value="1"/>
</dbReference>
<keyword evidence="2" id="KW-0472">Membrane</keyword>
<feature type="transmembrane region" description="Helical" evidence="2">
    <location>
        <begin position="509"/>
        <end position="528"/>
    </location>
</feature>
<keyword evidence="2" id="KW-1133">Transmembrane helix</keyword>
<feature type="domain" description="GGDEF" evidence="3">
    <location>
        <begin position="574"/>
        <end position="703"/>
    </location>
</feature>
<sequence length="703" mass="76384">MPSRSLSVCWQGPRNPLSLNSRPPPPPASEHRTVRVAWPDQPGLTEVDENGVYSGYTFEYLEQIAQFTGWDYEFVHVEGDINTQLVTFLGMLETGDVDIVGAMSYSDALAQLYDYAINPYGTAHTSLLASDDNYDITDVNIYQQRKLRVAFLGSSTKSTAAVQAFCDMNGIELEHVECGSADEQVEAVLSGRADVLTGVDISPEKGMHVVASLTPNPFYFATTKGNQDIVSSLNEAIVQIEKSDPTFGTELYEKHFNSSQKSQGLSKDLRAFVAQSDTVRVGYLAGAAPIQDFDDVTGEPTGASKTALDFIATYTGLSIEYVPIPSPDDWSATIKQYDLDVIVGIARDAEFARTYRLSLSTPYLSSYQCLVVRDGADASDLDGQRLAVSKGAVGREAAADNVLIFETIEDCIKAVSAGDADYTYAEGFTSSYLINTGNLNNVTSLVNADVSNDLCFAFSPDADSLLLRAFNEAIREMPAGTVSDSVYREILQDEQITVAQFAEAYAKEIAIGGVLVIIVVALTALYVWSRSKALATTRAEKERLEAIAEQDGLTGLLGVGALRERAHELAARKEIGGFVVIDIDDFKDINDTYGHKAGDEALCMLARTLEEAFRENDAISRFGGDEFAVCLKGPLSKEALKQLCETLVERVRTSSIAQGRPFTVSVGAFRSTEGDEGYLDLYDCADKAMYEAKRSGKGRFAIA</sequence>
<dbReference type="CDD" id="cd01949">
    <property type="entry name" value="GGDEF"/>
    <property type="match status" value="1"/>
</dbReference>
<dbReference type="GO" id="GO:0052621">
    <property type="term" value="F:diguanylate cyclase activity"/>
    <property type="evidence" value="ECO:0007669"/>
    <property type="project" value="TreeGrafter"/>
</dbReference>
<evidence type="ECO:0000259" key="3">
    <source>
        <dbReference type="PROSITE" id="PS50887"/>
    </source>
</evidence>
<accession>A0A7M2A0K2</accession>
<dbReference type="PANTHER" id="PTHR45138">
    <property type="entry name" value="REGULATORY COMPONENTS OF SENSORY TRANSDUCTION SYSTEM"/>
    <property type="match status" value="1"/>
</dbReference>
<dbReference type="Pfam" id="PF00990">
    <property type="entry name" value="GGDEF"/>
    <property type="match status" value="1"/>
</dbReference>
<dbReference type="InterPro" id="IPR001638">
    <property type="entry name" value="Solute-binding_3/MltF_N"/>
</dbReference>
<dbReference type="PANTHER" id="PTHR45138:SF9">
    <property type="entry name" value="DIGUANYLATE CYCLASE DGCM-RELATED"/>
    <property type="match status" value="1"/>
</dbReference>
<proteinExistence type="predicted"/>
<gene>
    <name evidence="4" type="ORF">GS424_005765</name>
</gene>
<organism evidence="4 5">
    <name type="scientific">Eggerthella guodeyinii</name>
    <dbReference type="NCBI Taxonomy" id="2690837"/>
    <lineage>
        <taxon>Bacteria</taxon>
        <taxon>Bacillati</taxon>
        <taxon>Actinomycetota</taxon>
        <taxon>Coriobacteriia</taxon>
        <taxon>Eggerthellales</taxon>
        <taxon>Eggerthellaceae</taxon>
        <taxon>Eggerthella</taxon>
    </lineage>
</organism>
<dbReference type="SMART" id="SM00062">
    <property type="entry name" value="PBPb"/>
    <property type="match status" value="2"/>
</dbReference>
<protein>
    <submittedName>
        <fullName evidence="4">Transporter substrate-binding domain-containing protein</fullName>
    </submittedName>
</protein>
<evidence type="ECO:0000256" key="2">
    <source>
        <dbReference type="SAM" id="Phobius"/>
    </source>
</evidence>
<dbReference type="Pfam" id="PF00497">
    <property type="entry name" value="SBP_bac_3"/>
    <property type="match status" value="2"/>
</dbReference>
<feature type="region of interest" description="Disordered" evidence="1">
    <location>
        <begin position="12"/>
        <end position="33"/>
    </location>
</feature>
<dbReference type="SMART" id="SM00267">
    <property type="entry name" value="GGDEF"/>
    <property type="match status" value="1"/>
</dbReference>
<dbReference type="Gene3D" id="3.30.70.270">
    <property type="match status" value="1"/>
</dbReference>
<evidence type="ECO:0000256" key="1">
    <source>
        <dbReference type="SAM" id="MobiDB-lite"/>
    </source>
</evidence>
<dbReference type="InterPro" id="IPR029787">
    <property type="entry name" value="Nucleotide_cyclase"/>
</dbReference>
<keyword evidence="2" id="KW-0812">Transmembrane</keyword>
<dbReference type="PROSITE" id="PS50887">
    <property type="entry name" value="GGDEF"/>
    <property type="match status" value="1"/>
</dbReference>
<dbReference type="Gene3D" id="3.40.190.10">
    <property type="entry name" value="Periplasmic binding protein-like II"/>
    <property type="match status" value="4"/>
</dbReference>
<dbReference type="AlphaFoldDB" id="A0A7M2A0K2"/>
<dbReference type="SUPFAM" id="SSF53850">
    <property type="entry name" value="Periplasmic binding protein-like II"/>
    <property type="match status" value="2"/>
</dbReference>
<dbReference type="InterPro" id="IPR043128">
    <property type="entry name" value="Rev_trsase/Diguanyl_cyclase"/>
</dbReference>
<dbReference type="RefSeq" id="WP_193666552.1">
    <property type="nucleotide sequence ID" value="NZ_CP063310.1"/>
</dbReference>